<proteinExistence type="predicted"/>
<dbReference type="PANTHER" id="PTHR38598">
    <property type="entry name" value="INNER MEMBRANE PROTEIN YJCH"/>
    <property type="match status" value="1"/>
</dbReference>
<dbReference type="InterPro" id="IPR052959">
    <property type="entry name" value="Inner_membrane_assoc"/>
</dbReference>
<sequence length="102" mass="11141">MDDAEAARVAADPRYHELVRRRGLFTWTLTAVMLIAYLSFILLIAFDKALLARPIGAGVTSVGIVAGFAVIMLAIVLTAIYVRRAARDFDPLVEAVRAEHDA</sequence>
<dbReference type="Pfam" id="PF04341">
    <property type="entry name" value="DUF485"/>
    <property type="match status" value="1"/>
</dbReference>
<gene>
    <name evidence="2" type="ORF">FHS97_000025</name>
</gene>
<evidence type="ECO:0000256" key="1">
    <source>
        <dbReference type="SAM" id="Phobius"/>
    </source>
</evidence>
<reference evidence="2 3" key="1">
    <citation type="submission" date="2020-08" db="EMBL/GenBank/DDBJ databases">
        <title>Genomic Encyclopedia of Type Strains, Phase IV (KMG-IV): sequencing the most valuable type-strain genomes for metagenomic binning, comparative biology and taxonomic classification.</title>
        <authorList>
            <person name="Goeker M."/>
        </authorList>
    </citation>
    <scope>NUCLEOTIDE SEQUENCE [LARGE SCALE GENOMIC DNA]</scope>
    <source>
        <strain evidence="2 3">DSM 101535</strain>
    </source>
</reference>
<protein>
    <submittedName>
        <fullName evidence="2">Uncharacterized membrane protein (DUF485 family)</fullName>
    </submittedName>
</protein>
<dbReference type="RefSeq" id="WP_184032275.1">
    <property type="nucleotide sequence ID" value="NZ_BAABAR010000002.1"/>
</dbReference>
<dbReference type="Proteomes" id="UP000560131">
    <property type="component" value="Unassembled WGS sequence"/>
</dbReference>
<keyword evidence="1" id="KW-0812">Transmembrane</keyword>
<keyword evidence="1" id="KW-0472">Membrane</keyword>
<feature type="transmembrane region" description="Helical" evidence="1">
    <location>
        <begin position="24"/>
        <end position="46"/>
    </location>
</feature>
<feature type="transmembrane region" description="Helical" evidence="1">
    <location>
        <begin position="58"/>
        <end position="82"/>
    </location>
</feature>
<name>A0ABR6N012_9SPHN</name>
<evidence type="ECO:0000313" key="2">
    <source>
        <dbReference type="EMBL" id="MBB5724125.1"/>
    </source>
</evidence>
<accession>A0ABR6N012</accession>
<keyword evidence="3" id="KW-1185">Reference proteome</keyword>
<dbReference type="PANTHER" id="PTHR38598:SF1">
    <property type="entry name" value="INNER MEMBRANE PROTEIN YJCH"/>
    <property type="match status" value="1"/>
</dbReference>
<comment type="caution">
    <text evidence="2">The sequence shown here is derived from an EMBL/GenBank/DDBJ whole genome shotgun (WGS) entry which is preliminary data.</text>
</comment>
<organism evidence="2 3">
    <name type="scientific">Sphingomonas endophytica</name>
    <dbReference type="NCBI Taxonomy" id="869719"/>
    <lineage>
        <taxon>Bacteria</taxon>
        <taxon>Pseudomonadati</taxon>
        <taxon>Pseudomonadota</taxon>
        <taxon>Alphaproteobacteria</taxon>
        <taxon>Sphingomonadales</taxon>
        <taxon>Sphingomonadaceae</taxon>
        <taxon>Sphingomonas</taxon>
    </lineage>
</organism>
<evidence type="ECO:0000313" key="3">
    <source>
        <dbReference type="Proteomes" id="UP000560131"/>
    </source>
</evidence>
<dbReference type="EMBL" id="JACIJN010000001">
    <property type="protein sequence ID" value="MBB5724125.1"/>
    <property type="molecule type" value="Genomic_DNA"/>
</dbReference>
<keyword evidence="1" id="KW-1133">Transmembrane helix</keyword>
<dbReference type="InterPro" id="IPR007436">
    <property type="entry name" value="DUF485"/>
</dbReference>